<evidence type="ECO:0000313" key="6">
    <source>
        <dbReference type="Proteomes" id="UP001634394"/>
    </source>
</evidence>
<comment type="caution">
    <text evidence="5">The sequence shown here is derived from an EMBL/GenBank/DDBJ whole genome shotgun (WGS) entry which is preliminary data.</text>
</comment>
<keyword evidence="2" id="KW-1133">Transmembrane helix</keyword>
<evidence type="ECO:0000259" key="4">
    <source>
        <dbReference type="PROSITE" id="PS50234"/>
    </source>
</evidence>
<dbReference type="EMBL" id="JBJQND010000016">
    <property type="protein sequence ID" value="KAL3846426.1"/>
    <property type="molecule type" value="Genomic_DNA"/>
</dbReference>
<keyword evidence="3" id="KW-0732">Signal</keyword>
<protein>
    <recommendedName>
        <fullName evidence="4">VWFA domain-containing protein</fullName>
    </recommendedName>
</protein>
<feature type="transmembrane region" description="Helical" evidence="2">
    <location>
        <begin position="976"/>
        <end position="998"/>
    </location>
</feature>
<accession>A0ABD3UAE8</accession>
<dbReference type="PANTHER" id="PTHR10579">
    <property type="entry name" value="CALCIUM-ACTIVATED CHLORIDE CHANNEL REGULATOR"/>
    <property type="match status" value="1"/>
</dbReference>
<feature type="domain" description="VWFA" evidence="4">
    <location>
        <begin position="312"/>
        <end position="491"/>
    </location>
</feature>
<dbReference type="Gene3D" id="3.40.50.410">
    <property type="entry name" value="von Willebrand factor, type A domain"/>
    <property type="match status" value="1"/>
</dbReference>
<keyword evidence="6" id="KW-1185">Reference proteome</keyword>
<dbReference type="Pfam" id="PF08434">
    <property type="entry name" value="CLCA"/>
    <property type="match status" value="1"/>
</dbReference>
<sequence length="1057" mass="116168">MRNVIFVFLISYFTRVISKLELKNNGYEGLNVVIGPEVQENYNLVSKIKDIITNASRLLFTATKHRAYYRNVTVIIPKTWSRSLEGNVISKPSSLDSEYILIDIPSNKYGRDPYVEGVVECGKPGKYMHLTPELLLKDDAEKAYGPLAHMFVHEWGHLRWGLFDEYKRTTNNLNPYFYYDRDTEQYEPVLCSKNIKGQALMNCKKDKPCDVTKTRLPLECRFCPVGDQTTPVSLMGHSYITSIKHFCENDNDTAEEYRHIITVPSDQNINCHHKSTWEVIREHADFQGRNYAVAENTDTTPIFNIAYSGPKVRALVLDVSGSMRRTIISSGLSRIEEMRQAIKYIIDVLIQASSYLGIVSFSTVATTLAPLREIKNDTDRQILENIISSLSAWGSTGIGQGLLNAKLLFESSGMSTRESEIILLTDGEENIEPFIANVTGELIEAGIVVHTIAVTEDAQKNLKDLAQATGGTFLTFLEDQSVTFIDVLSQVVISSDAIPDTNTPETIASFNKNALANEIYTGNFNVDSGLGKDTKLMVKTTAPSSSPVSLTVVCPDGFNIQNIVTSTGTQTILCGNDKASTMVGTYTYTLSSPEATSYNVYITSYPRGSSADVVRVRSWLSDTEVDFDSASTIRLFVDVEKGKSPVLNAKVTGMLIRGDGSSVNLALHDDGKGADLHENDGLYTTYLYKHYFINNGRCSMKISVSSDEGTVTYSSSSGQRAPTLPGVEEVQPVMESVQAFMRSVIPNEFVVKNYHSSDVDTSPPDAITDLRIANAASNAVLFEFTAPGDDLDMGQARYYEIRTSKSIHTLINDFDSSTLLDTTNIKPKPSGETEQLVFEGSVPGSSKNEEIWYVGIRAVDENDNKGKVSNIISLGKAASFNVTDNITAIEAFFNVSENITATEAFFNATENITATKVFFNATENITATEAFFNVTENITATEAFFNVTDNITAIVIVDPNIHIHLEDEGNTSNTTIFIVVGVVVAVILALGVSGLFLYKQLKKSGPKEQIDAEGVCLTSVPFKHEVNITSNVEEPTVSAEPGLAGEEESNVPLMTGP</sequence>
<feature type="signal peptide" evidence="3">
    <location>
        <begin position="1"/>
        <end position="18"/>
    </location>
</feature>
<dbReference type="InterPro" id="IPR051266">
    <property type="entry name" value="CLCR"/>
</dbReference>
<dbReference type="Pfam" id="PF00092">
    <property type="entry name" value="VWA"/>
    <property type="match status" value="1"/>
</dbReference>
<evidence type="ECO:0000313" key="5">
    <source>
        <dbReference type="EMBL" id="KAL3846426.1"/>
    </source>
</evidence>
<organism evidence="5 6">
    <name type="scientific">Sinanodonta woodiana</name>
    <name type="common">Chinese pond mussel</name>
    <name type="synonym">Anodonta woodiana</name>
    <dbReference type="NCBI Taxonomy" id="1069815"/>
    <lineage>
        <taxon>Eukaryota</taxon>
        <taxon>Metazoa</taxon>
        <taxon>Spiralia</taxon>
        <taxon>Lophotrochozoa</taxon>
        <taxon>Mollusca</taxon>
        <taxon>Bivalvia</taxon>
        <taxon>Autobranchia</taxon>
        <taxon>Heteroconchia</taxon>
        <taxon>Palaeoheterodonta</taxon>
        <taxon>Unionida</taxon>
        <taxon>Unionoidea</taxon>
        <taxon>Unionidae</taxon>
        <taxon>Unioninae</taxon>
        <taxon>Sinanodonta</taxon>
    </lineage>
</organism>
<evidence type="ECO:0000256" key="1">
    <source>
        <dbReference type="SAM" id="MobiDB-lite"/>
    </source>
</evidence>
<dbReference type="InterPro" id="IPR002035">
    <property type="entry name" value="VWF_A"/>
</dbReference>
<dbReference type="InterPro" id="IPR013642">
    <property type="entry name" value="CLCA_N"/>
</dbReference>
<dbReference type="SUPFAM" id="SSF53300">
    <property type="entry name" value="vWA-like"/>
    <property type="match status" value="1"/>
</dbReference>
<dbReference type="Proteomes" id="UP001634394">
    <property type="component" value="Unassembled WGS sequence"/>
</dbReference>
<keyword evidence="2" id="KW-0472">Membrane</keyword>
<dbReference type="AlphaFoldDB" id="A0ABD3UAE8"/>
<gene>
    <name evidence="5" type="ORF">ACJMK2_017418</name>
</gene>
<dbReference type="SMART" id="SM00327">
    <property type="entry name" value="VWA"/>
    <property type="match status" value="1"/>
</dbReference>
<name>A0ABD3UAE8_SINWO</name>
<feature type="chain" id="PRO_5044877286" description="VWFA domain-containing protein" evidence="3">
    <location>
        <begin position="19"/>
        <end position="1057"/>
    </location>
</feature>
<dbReference type="InterPro" id="IPR036465">
    <property type="entry name" value="vWFA_dom_sf"/>
</dbReference>
<keyword evidence="2" id="KW-0812">Transmembrane</keyword>
<feature type="region of interest" description="Disordered" evidence="1">
    <location>
        <begin position="1033"/>
        <end position="1057"/>
    </location>
</feature>
<dbReference type="PROSITE" id="PS50234">
    <property type="entry name" value="VWFA"/>
    <property type="match status" value="1"/>
</dbReference>
<dbReference type="CDD" id="cd00198">
    <property type="entry name" value="vWFA"/>
    <property type="match status" value="1"/>
</dbReference>
<dbReference type="PANTHER" id="PTHR10579:SF177">
    <property type="entry name" value="CALCIUM-ACTIVATED CHLORIDE CHANNEL REGULATOR 4-LIKE PROTEIN"/>
    <property type="match status" value="1"/>
</dbReference>
<evidence type="ECO:0000256" key="3">
    <source>
        <dbReference type="SAM" id="SignalP"/>
    </source>
</evidence>
<reference evidence="5 6" key="1">
    <citation type="submission" date="2024-11" db="EMBL/GenBank/DDBJ databases">
        <title>Chromosome-level genome assembly of the freshwater bivalve Anodonta woodiana.</title>
        <authorList>
            <person name="Chen X."/>
        </authorList>
    </citation>
    <scope>NUCLEOTIDE SEQUENCE [LARGE SCALE GENOMIC DNA]</scope>
    <source>
        <strain evidence="5">MN2024</strain>
        <tissue evidence="5">Gills</tissue>
    </source>
</reference>
<proteinExistence type="predicted"/>
<evidence type="ECO:0000256" key="2">
    <source>
        <dbReference type="SAM" id="Phobius"/>
    </source>
</evidence>